<dbReference type="EMBL" id="JABBWM010000023">
    <property type="protein sequence ID" value="KAG2109638.1"/>
    <property type="molecule type" value="Genomic_DNA"/>
</dbReference>
<keyword evidence="2" id="KW-1185">Reference proteome</keyword>
<evidence type="ECO:0000313" key="2">
    <source>
        <dbReference type="Proteomes" id="UP000823399"/>
    </source>
</evidence>
<proteinExistence type="predicted"/>
<gene>
    <name evidence="1" type="ORF">F5147DRAFT_530157</name>
</gene>
<dbReference type="AlphaFoldDB" id="A0A9P7F8Y8"/>
<sequence>RDSYSVILFDHSITNALVHDFVSSPDQLLDANGGTNFTAAIQRAQSVMEQHWSTEKCPCNPDGECRSIADQTVQDLCRSAVRLGFVRLATCNTISSKALSFHAVS</sequence>
<feature type="non-terminal residue" evidence="1">
    <location>
        <position position="105"/>
    </location>
</feature>
<accession>A0A9P7F8Y8</accession>
<dbReference type="Proteomes" id="UP000823399">
    <property type="component" value="Unassembled WGS sequence"/>
</dbReference>
<dbReference type="OrthoDB" id="2343366at2759"/>
<protein>
    <submittedName>
        <fullName evidence="1">Uncharacterized protein</fullName>
    </submittedName>
</protein>
<feature type="non-terminal residue" evidence="1">
    <location>
        <position position="1"/>
    </location>
</feature>
<name>A0A9P7F8Y8_9AGAM</name>
<organism evidence="1 2">
    <name type="scientific">Suillus discolor</name>
    <dbReference type="NCBI Taxonomy" id="1912936"/>
    <lineage>
        <taxon>Eukaryota</taxon>
        <taxon>Fungi</taxon>
        <taxon>Dikarya</taxon>
        <taxon>Basidiomycota</taxon>
        <taxon>Agaricomycotina</taxon>
        <taxon>Agaricomycetes</taxon>
        <taxon>Agaricomycetidae</taxon>
        <taxon>Boletales</taxon>
        <taxon>Suillineae</taxon>
        <taxon>Suillaceae</taxon>
        <taxon>Suillus</taxon>
    </lineage>
</organism>
<comment type="caution">
    <text evidence="1">The sequence shown here is derived from an EMBL/GenBank/DDBJ whole genome shotgun (WGS) entry which is preliminary data.</text>
</comment>
<dbReference type="GeneID" id="64692325"/>
<reference evidence="1" key="1">
    <citation type="journal article" date="2020" name="New Phytol.">
        <title>Comparative genomics reveals dynamic genome evolution in host specialist ectomycorrhizal fungi.</title>
        <authorList>
            <person name="Lofgren L.A."/>
            <person name="Nguyen N.H."/>
            <person name="Vilgalys R."/>
            <person name="Ruytinx J."/>
            <person name="Liao H.L."/>
            <person name="Branco S."/>
            <person name="Kuo A."/>
            <person name="LaButti K."/>
            <person name="Lipzen A."/>
            <person name="Andreopoulos W."/>
            <person name="Pangilinan J."/>
            <person name="Riley R."/>
            <person name="Hundley H."/>
            <person name="Na H."/>
            <person name="Barry K."/>
            <person name="Grigoriev I.V."/>
            <person name="Stajich J.E."/>
            <person name="Kennedy P.G."/>
        </authorList>
    </citation>
    <scope>NUCLEOTIDE SEQUENCE</scope>
    <source>
        <strain evidence="1">FC423</strain>
    </source>
</reference>
<dbReference type="RefSeq" id="XP_041293583.1">
    <property type="nucleotide sequence ID" value="XM_041430066.1"/>
</dbReference>
<evidence type="ECO:0000313" key="1">
    <source>
        <dbReference type="EMBL" id="KAG2109638.1"/>
    </source>
</evidence>